<evidence type="ECO:0000256" key="6">
    <source>
        <dbReference type="ARBA" id="ARBA00022840"/>
    </source>
</evidence>
<proteinExistence type="predicted"/>
<dbReference type="InterPro" id="IPR011009">
    <property type="entry name" value="Kinase-like_dom_sf"/>
</dbReference>
<dbReference type="Pfam" id="PF00069">
    <property type="entry name" value="Pkinase"/>
    <property type="match status" value="1"/>
</dbReference>
<organism evidence="11 12">
    <name type="scientific">Streptomyces sirii</name>
    <dbReference type="NCBI Taxonomy" id="3127701"/>
    <lineage>
        <taxon>Bacteria</taxon>
        <taxon>Bacillati</taxon>
        <taxon>Actinomycetota</taxon>
        <taxon>Actinomycetes</taxon>
        <taxon>Kitasatosporales</taxon>
        <taxon>Streptomycetaceae</taxon>
        <taxon>Streptomyces</taxon>
    </lineage>
</organism>
<evidence type="ECO:0000256" key="9">
    <source>
        <dbReference type="SAM" id="Phobius"/>
    </source>
</evidence>
<accession>A0ABZ2QEP1</accession>
<evidence type="ECO:0000256" key="8">
    <source>
        <dbReference type="SAM" id="MobiDB-lite"/>
    </source>
</evidence>
<dbReference type="GO" id="GO:0016491">
    <property type="term" value="F:oxidoreductase activity"/>
    <property type="evidence" value="ECO:0007669"/>
    <property type="project" value="UniProtKB-KW"/>
</dbReference>
<feature type="binding site" evidence="7">
    <location>
        <position position="43"/>
    </location>
    <ligand>
        <name>ATP</name>
        <dbReference type="ChEBI" id="CHEBI:30616"/>
    </ligand>
</feature>
<dbReference type="SMART" id="SM00220">
    <property type="entry name" value="S_TKc"/>
    <property type="match status" value="1"/>
</dbReference>
<dbReference type="CDD" id="cd14014">
    <property type="entry name" value="STKc_PknB_like"/>
    <property type="match status" value="1"/>
</dbReference>
<reference evidence="11 12" key="1">
    <citation type="submission" date="2024-03" db="EMBL/GenBank/DDBJ databases">
        <title>The complete genome of Streptomyces sirii sp.nov.</title>
        <authorList>
            <person name="Zakalyukina Y.V."/>
            <person name="Belik A.R."/>
            <person name="Biryukov M.V."/>
            <person name="Baturina O.A."/>
            <person name="Kabilov M.R."/>
        </authorList>
    </citation>
    <scope>NUCLEOTIDE SEQUENCE [LARGE SCALE GENOMIC DNA]</scope>
    <source>
        <strain evidence="11 12">BP-8</strain>
    </source>
</reference>
<dbReference type="PROSITE" id="PS00107">
    <property type="entry name" value="PROTEIN_KINASE_ATP"/>
    <property type="match status" value="1"/>
</dbReference>
<evidence type="ECO:0000259" key="10">
    <source>
        <dbReference type="PROSITE" id="PS50011"/>
    </source>
</evidence>
<keyword evidence="9" id="KW-1133">Transmembrane helix</keyword>
<evidence type="ECO:0000256" key="5">
    <source>
        <dbReference type="ARBA" id="ARBA00022777"/>
    </source>
</evidence>
<evidence type="ECO:0000256" key="7">
    <source>
        <dbReference type="PROSITE-ProRule" id="PRU10141"/>
    </source>
</evidence>
<dbReference type="Gene3D" id="3.30.200.20">
    <property type="entry name" value="Phosphorylase Kinase, domain 1"/>
    <property type="match status" value="1"/>
</dbReference>
<feature type="domain" description="Protein kinase" evidence="10">
    <location>
        <begin position="14"/>
        <end position="265"/>
    </location>
</feature>
<dbReference type="EMBL" id="CP147982">
    <property type="protein sequence ID" value="WXK74676.1"/>
    <property type="molecule type" value="Genomic_DNA"/>
</dbReference>
<dbReference type="EC" id="2.7.11.1" evidence="1"/>
<name>A0ABZ2QEP1_9ACTN</name>
<keyword evidence="11" id="KW-0560">Oxidoreductase</keyword>
<dbReference type="InterPro" id="IPR000719">
    <property type="entry name" value="Prot_kinase_dom"/>
</dbReference>
<dbReference type="RefSeq" id="WP_407284912.1">
    <property type="nucleotide sequence ID" value="NZ_CP147982.1"/>
</dbReference>
<dbReference type="InterPro" id="IPR036375">
    <property type="entry name" value="Hemopexin-like_dom_sf"/>
</dbReference>
<dbReference type="GO" id="GO:0004674">
    <property type="term" value="F:protein serine/threonine kinase activity"/>
    <property type="evidence" value="ECO:0007669"/>
    <property type="project" value="UniProtKB-EC"/>
</dbReference>
<keyword evidence="4 7" id="KW-0547">Nucleotide-binding</keyword>
<feature type="region of interest" description="Disordered" evidence="8">
    <location>
        <begin position="524"/>
        <end position="553"/>
    </location>
</feature>
<protein>
    <recommendedName>
        <fullName evidence="1">non-specific serine/threonine protein kinase</fullName>
        <ecNumber evidence="1">2.7.11.1</ecNumber>
    </recommendedName>
</protein>
<keyword evidence="3 11" id="KW-0808">Transferase</keyword>
<evidence type="ECO:0000256" key="2">
    <source>
        <dbReference type="ARBA" id="ARBA00022527"/>
    </source>
</evidence>
<keyword evidence="9" id="KW-0472">Membrane</keyword>
<evidence type="ECO:0000256" key="1">
    <source>
        <dbReference type="ARBA" id="ARBA00012513"/>
    </source>
</evidence>
<dbReference type="Gene3D" id="1.10.510.10">
    <property type="entry name" value="Transferase(Phosphotransferase) domain 1"/>
    <property type="match status" value="1"/>
</dbReference>
<keyword evidence="2" id="KW-0723">Serine/threonine-protein kinase</keyword>
<gene>
    <name evidence="11" type="ORF">WAB15_01050</name>
</gene>
<keyword evidence="12" id="KW-1185">Reference proteome</keyword>
<keyword evidence="5 11" id="KW-0418">Kinase</keyword>
<dbReference type="PANTHER" id="PTHR43289:SF6">
    <property type="entry name" value="SERINE_THREONINE-PROTEIN KINASE NEKL-3"/>
    <property type="match status" value="1"/>
</dbReference>
<evidence type="ECO:0000313" key="11">
    <source>
        <dbReference type="EMBL" id="WXK74676.1"/>
    </source>
</evidence>
<keyword evidence="9" id="KW-0812">Transmembrane</keyword>
<dbReference type="SUPFAM" id="SSF56112">
    <property type="entry name" value="Protein kinase-like (PK-like)"/>
    <property type="match status" value="1"/>
</dbReference>
<sequence length="553" mass="59773">MIPSEKRRLVADRYLLTDLVGRGGMGAVWRATDQLLQRTVAVKELPFGGDGEGSRRALREARTIARVSHPHVIDIYDLVEYGDRLWIVMELVEGPSLSRHLDSVGPLSPSRVAEIGLQLLDALGAVHAAGALHRDVKPANVLLRGDGSVVLSDFGIAALADGESLTNTGELMGSLDYIAPERLHGKPAGPPSDLFSLGATLCVLVSGRSPFAQPSPAAVLHAVAYDEPDIPDCAGPLGTLIEGLLHKDPTKRLSAADTVDALRSIGTQEPGTLKQTLRAPTLPPQPRSRRLLWVAVSLAAVLLAGGAATAFLMNRPPTQHAASAATHATRQMPPDAVMQVPDNRNQYWVFSGGRYAQVEIADGGHADKQVTKLRSLSDWSSLSGFSRIDAVMQVPDNRNQYWVFSGGRYAQVEIADGGHADKQVTKLRSLSDWSSLSGFSRIDAVMQVPDNRNQYWVFSGGRYAQVEIADGGHADTQVTKPHPLSDWSSLSGFSRIDAVMQVPDNRNQYWVFSGGRYAQVEIADGGHTDTQVTKPRPLSDWKGSFPRSEESAR</sequence>
<dbReference type="PROSITE" id="PS50011">
    <property type="entry name" value="PROTEIN_KINASE_DOM"/>
    <property type="match status" value="1"/>
</dbReference>
<dbReference type="SUPFAM" id="SSF50923">
    <property type="entry name" value="Hemopexin-like domain"/>
    <property type="match status" value="1"/>
</dbReference>
<keyword evidence="6 7" id="KW-0067">ATP-binding</keyword>
<dbReference type="PANTHER" id="PTHR43289">
    <property type="entry name" value="MITOGEN-ACTIVATED PROTEIN KINASE KINASE KINASE 20-RELATED"/>
    <property type="match status" value="1"/>
</dbReference>
<evidence type="ECO:0000256" key="4">
    <source>
        <dbReference type="ARBA" id="ARBA00022741"/>
    </source>
</evidence>
<evidence type="ECO:0000256" key="3">
    <source>
        <dbReference type="ARBA" id="ARBA00022679"/>
    </source>
</evidence>
<dbReference type="Gene3D" id="2.110.10.10">
    <property type="entry name" value="Hemopexin-like domain"/>
    <property type="match status" value="1"/>
</dbReference>
<dbReference type="Proteomes" id="UP001626628">
    <property type="component" value="Chromosome"/>
</dbReference>
<evidence type="ECO:0000313" key="12">
    <source>
        <dbReference type="Proteomes" id="UP001626628"/>
    </source>
</evidence>
<dbReference type="InterPro" id="IPR017441">
    <property type="entry name" value="Protein_kinase_ATP_BS"/>
</dbReference>
<feature type="transmembrane region" description="Helical" evidence="9">
    <location>
        <begin position="291"/>
        <end position="313"/>
    </location>
</feature>